<keyword evidence="4 8" id="KW-0276">Fatty acid metabolism</keyword>
<dbReference type="SUPFAM" id="SSF51230">
    <property type="entry name" value="Single hybrid motif"/>
    <property type="match status" value="1"/>
</dbReference>
<evidence type="ECO:0000256" key="7">
    <source>
        <dbReference type="ARBA" id="ARBA00023267"/>
    </source>
</evidence>
<dbReference type="FunFam" id="2.40.50.100:FF:000003">
    <property type="entry name" value="Acetyl-CoA carboxylase biotin carboxyl carrier protein"/>
    <property type="match status" value="1"/>
</dbReference>
<keyword evidence="11" id="KW-0436">Ligase</keyword>
<evidence type="ECO:0000256" key="8">
    <source>
        <dbReference type="RuleBase" id="RU364072"/>
    </source>
</evidence>
<dbReference type="InterPro" id="IPR050709">
    <property type="entry name" value="Biotin_Carboxyl_Carrier/Decarb"/>
</dbReference>
<dbReference type="PROSITE" id="PS50968">
    <property type="entry name" value="BIOTINYL_LIPOYL"/>
    <property type="match status" value="1"/>
</dbReference>
<organism evidence="11">
    <name type="scientific">Planktothricoides raciborskii GIHE-MW2</name>
    <dbReference type="NCBI Taxonomy" id="2792601"/>
    <lineage>
        <taxon>Bacteria</taxon>
        <taxon>Bacillati</taxon>
        <taxon>Cyanobacteriota</taxon>
        <taxon>Cyanophyceae</taxon>
        <taxon>Oscillatoriophycideae</taxon>
        <taxon>Oscillatoriales</taxon>
        <taxon>Oscillatoriaceae</taxon>
        <taxon>Planktothricoides</taxon>
    </lineage>
</organism>
<gene>
    <name evidence="11" type="primary">accB</name>
    <name evidence="11" type="ORF">ABWT76_000297</name>
</gene>
<dbReference type="EMBL" id="CP159837">
    <property type="protein sequence ID" value="XCM37531.1"/>
    <property type="molecule type" value="Genomic_DNA"/>
</dbReference>
<dbReference type="GO" id="GO:0009317">
    <property type="term" value="C:acetyl-CoA carboxylase complex"/>
    <property type="evidence" value="ECO:0007669"/>
    <property type="project" value="InterPro"/>
</dbReference>
<evidence type="ECO:0000256" key="9">
    <source>
        <dbReference type="SAM" id="MobiDB-lite"/>
    </source>
</evidence>
<evidence type="ECO:0000256" key="2">
    <source>
        <dbReference type="ARBA" id="ARBA00017562"/>
    </source>
</evidence>
<evidence type="ECO:0000259" key="10">
    <source>
        <dbReference type="PROSITE" id="PS50968"/>
    </source>
</evidence>
<dbReference type="InterPro" id="IPR011053">
    <property type="entry name" value="Single_hybrid_motif"/>
</dbReference>
<dbReference type="InterPro" id="IPR000089">
    <property type="entry name" value="Biotin_lipoyl"/>
</dbReference>
<dbReference type="PROSITE" id="PS00188">
    <property type="entry name" value="BIOTIN"/>
    <property type="match status" value="1"/>
</dbReference>
<dbReference type="InterPro" id="IPR001249">
    <property type="entry name" value="AcCoA_biotinCC"/>
</dbReference>
<dbReference type="PANTHER" id="PTHR45266:SF3">
    <property type="entry name" value="OXALOACETATE DECARBOXYLASE ALPHA CHAIN"/>
    <property type="match status" value="1"/>
</dbReference>
<dbReference type="Pfam" id="PF00364">
    <property type="entry name" value="Biotin_lipoyl"/>
    <property type="match status" value="1"/>
</dbReference>
<feature type="region of interest" description="Disordered" evidence="9">
    <location>
        <begin position="69"/>
        <end position="106"/>
    </location>
</feature>
<dbReference type="CDD" id="cd06850">
    <property type="entry name" value="biotinyl_domain"/>
    <property type="match status" value="1"/>
</dbReference>
<dbReference type="PRINTS" id="PR01071">
    <property type="entry name" value="ACOABIOTINCC"/>
</dbReference>
<proteinExistence type="predicted"/>
<dbReference type="Gene3D" id="2.40.50.100">
    <property type="match status" value="1"/>
</dbReference>
<dbReference type="InterPro" id="IPR001882">
    <property type="entry name" value="Biotin_BS"/>
</dbReference>
<protein>
    <recommendedName>
        <fullName evidence="2 8">Biotin carboxyl carrier protein of acetyl-CoA carboxylase</fullName>
    </recommendedName>
</protein>
<name>A0AAU8JFL2_9CYAN</name>
<keyword evidence="6 8" id="KW-0275">Fatty acid biosynthesis</keyword>
<keyword evidence="7 8" id="KW-0092">Biotin</keyword>
<accession>A0AAU8JFL2</accession>
<evidence type="ECO:0000313" key="11">
    <source>
        <dbReference type="EMBL" id="XCM37531.1"/>
    </source>
</evidence>
<dbReference type="GO" id="GO:0006633">
    <property type="term" value="P:fatty acid biosynthetic process"/>
    <property type="evidence" value="ECO:0007669"/>
    <property type="project" value="UniProtKB-KW"/>
</dbReference>
<keyword evidence="3 8" id="KW-0444">Lipid biosynthesis</keyword>
<dbReference type="AlphaFoldDB" id="A0AAU8JFL2"/>
<sequence length="189" mass="20061">MELDLNQLRELIAALDQTDISEMILKSGDLELTVRKGIADGERVFPPVAPKLQITDKVMGVPEDISSVSGATVPATPISPMPSAAAGEPSLKAGASSPGTPAAPPSLDNKWVVVTAPMVGTFYRAPAPDEPPFVKVGDRVSIGQTVCIIEAMKLMNEIEAEVSGQVMEIVVDNAQPVEYEQVLMRIQPD</sequence>
<evidence type="ECO:0000256" key="3">
    <source>
        <dbReference type="ARBA" id="ARBA00022516"/>
    </source>
</evidence>
<keyword evidence="5 8" id="KW-0443">Lipid metabolism</keyword>
<dbReference type="PANTHER" id="PTHR45266">
    <property type="entry name" value="OXALOACETATE DECARBOXYLASE ALPHA CHAIN"/>
    <property type="match status" value="1"/>
</dbReference>
<comment type="pathway">
    <text evidence="1 8">Lipid metabolism; fatty acid biosynthesis.</text>
</comment>
<evidence type="ECO:0000256" key="1">
    <source>
        <dbReference type="ARBA" id="ARBA00005194"/>
    </source>
</evidence>
<dbReference type="GO" id="GO:0003989">
    <property type="term" value="F:acetyl-CoA carboxylase activity"/>
    <property type="evidence" value="ECO:0007669"/>
    <property type="project" value="InterPro"/>
</dbReference>
<dbReference type="RefSeq" id="WP_054465130.1">
    <property type="nucleotide sequence ID" value="NZ_CP159837.1"/>
</dbReference>
<evidence type="ECO:0000256" key="4">
    <source>
        <dbReference type="ARBA" id="ARBA00022832"/>
    </source>
</evidence>
<evidence type="ECO:0000256" key="5">
    <source>
        <dbReference type="ARBA" id="ARBA00023098"/>
    </source>
</evidence>
<dbReference type="NCBIfam" id="NF005457">
    <property type="entry name" value="PRK07051.1"/>
    <property type="match status" value="1"/>
</dbReference>
<dbReference type="NCBIfam" id="TIGR00531">
    <property type="entry name" value="BCCP"/>
    <property type="match status" value="1"/>
</dbReference>
<reference evidence="11" key="1">
    <citation type="submission" date="2024-07" db="EMBL/GenBank/DDBJ databases">
        <authorList>
            <person name="Kim Y.J."/>
            <person name="Jeong J.Y."/>
        </authorList>
    </citation>
    <scope>NUCLEOTIDE SEQUENCE</scope>
    <source>
        <strain evidence="11">GIHE-MW2</strain>
    </source>
</reference>
<evidence type="ECO:0000256" key="6">
    <source>
        <dbReference type="ARBA" id="ARBA00023160"/>
    </source>
</evidence>
<feature type="domain" description="Lipoyl-binding" evidence="10">
    <location>
        <begin position="111"/>
        <end position="187"/>
    </location>
</feature>
<comment type="function">
    <text evidence="8">This protein is a component of the acetyl coenzyme A carboxylase complex; first, biotin carboxylase catalyzes the carboxylation of the carrier protein and then the transcarboxylase transfers the carboxyl group to form malonyl-CoA.</text>
</comment>